<protein>
    <submittedName>
        <fullName evidence="1">Uncharacterized protein</fullName>
    </submittedName>
</protein>
<sequence>MTTLANDEDRFASFFEGLEVEETSVVPSSSYFDQPDEQYDLDNNTNDEPSEIFLPMPTHQVASPLLPHISSPTVSNPIRLMEHPYDLPTRTDLVSVQTISVEHHLKTNIPIPCD</sequence>
<accession>A0A8S3GED3</accession>
<dbReference type="AlphaFoldDB" id="A0A8S3GED3"/>
<evidence type="ECO:0000313" key="4">
    <source>
        <dbReference type="Proteomes" id="UP000681967"/>
    </source>
</evidence>
<dbReference type="Proteomes" id="UP000681720">
    <property type="component" value="Unassembled WGS sequence"/>
</dbReference>
<dbReference type="EMBL" id="CAJOBH010264391">
    <property type="protein sequence ID" value="CAF5159475.1"/>
    <property type="molecule type" value="Genomic_DNA"/>
</dbReference>
<proteinExistence type="predicted"/>
<comment type="caution">
    <text evidence="1">The sequence shown here is derived from an EMBL/GenBank/DDBJ whole genome shotgun (WGS) entry which is preliminary data.</text>
</comment>
<dbReference type="EMBL" id="CAJOBI010333826">
    <property type="protein sequence ID" value="CAF5202709.1"/>
    <property type="molecule type" value="Genomic_DNA"/>
</dbReference>
<dbReference type="Proteomes" id="UP000681967">
    <property type="component" value="Unassembled WGS sequence"/>
</dbReference>
<evidence type="ECO:0000313" key="3">
    <source>
        <dbReference type="EMBL" id="CAF5222569.1"/>
    </source>
</evidence>
<organism evidence="1 4">
    <name type="scientific">Rotaria magnacalcarata</name>
    <dbReference type="NCBI Taxonomy" id="392030"/>
    <lineage>
        <taxon>Eukaryota</taxon>
        <taxon>Metazoa</taxon>
        <taxon>Spiralia</taxon>
        <taxon>Gnathifera</taxon>
        <taxon>Rotifera</taxon>
        <taxon>Eurotatoria</taxon>
        <taxon>Bdelloidea</taxon>
        <taxon>Philodinida</taxon>
        <taxon>Philodinidae</taxon>
        <taxon>Rotaria</taxon>
    </lineage>
</organism>
<dbReference type="EMBL" id="CAJOBJ010369111">
    <property type="protein sequence ID" value="CAF5222569.1"/>
    <property type="molecule type" value="Genomic_DNA"/>
</dbReference>
<dbReference type="Proteomes" id="UP000676336">
    <property type="component" value="Unassembled WGS sequence"/>
</dbReference>
<name>A0A8S3GED3_9BILA</name>
<evidence type="ECO:0000313" key="2">
    <source>
        <dbReference type="EMBL" id="CAF5202709.1"/>
    </source>
</evidence>
<reference evidence="1" key="1">
    <citation type="submission" date="2021-02" db="EMBL/GenBank/DDBJ databases">
        <authorList>
            <person name="Nowell W R."/>
        </authorList>
    </citation>
    <scope>NUCLEOTIDE SEQUENCE</scope>
</reference>
<evidence type="ECO:0000313" key="1">
    <source>
        <dbReference type="EMBL" id="CAF5159475.1"/>
    </source>
</evidence>
<gene>
    <name evidence="1" type="ORF">BYL167_LOCUS74170</name>
    <name evidence="3" type="ORF">GIL414_LOCUS85140</name>
    <name evidence="2" type="ORF">SMN809_LOCUS76001</name>
</gene>
<feature type="non-terminal residue" evidence="1">
    <location>
        <position position="114"/>
    </location>
</feature>